<dbReference type="EnsemblMetazoa" id="AMIN014411-RA">
    <property type="protein sequence ID" value="AMIN014411-PA"/>
    <property type="gene ID" value="AMIN014411"/>
</dbReference>
<accession>A0A182WNZ2</accession>
<keyword evidence="2" id="KW-1185">Reference proteome</keyword>
<evidence type="ECO:0000313" key="2">
    <source>
        <dbReference type="Proteomes" id="UP000075920"/>
    </source>
</evidence>
<proteinExistence type="predicted"/>
<sequence>MRYGLSSAPEPAATPPSLDVDNFVRSICPTCLLYSTVSFELVGKRKRKNPHTDKLNPK</sequence>
<name>A0A182WNZ2_9DIPT</name>
<reference evidence="1" key="2">
    <citation type="submission" date="2020-05" db="UniProtKB">
        <authorList>
            <consortium name="EnsemblMetazoa"/>
        </authorList>
    </citation>
    <scope>IDENTIFICATION</scope>
    <source>
        <strain evidence="1">MINIMUS1</strain>
    </source>
</reference>
<dbReference type="VEuPathDB" id="VectorBase:AMIN014411"/>
<evidence type="ECO:0000313" key="1">
    <source>
        <dbReference type="EnsemblMetazoa" id="AMIN014411-PA"/>
    </source>
</evidence>
<organism evidence="1 2">
    <name type="scientific">Anopheles minimus</name>
    <dbReference type="NCBI Taxonomy" id="112268"/>
    <lineage>
        <taxon>Eukaryota</taxon>
        <taxon>Metazoa</taxon>
        <taxon>Ecdysozoa</taxon>
        <taxon>Arthropoda</taxon>
        <taxon>Hexapoda</taxon>
        <taxon>Insecta</taxon>
        <taxon>Pterygota</taxon>
        <taxon>Neoptera</taxon>
        <taxon>Endopterygota</taxon>
        <taxon>Diptera</taxon>
        <taxon>Nematocera</taxon>
        <taxon>Culicoidea</taxon>
        <taxon>Culicidae</taxon>
        <taxon>Anophelinae</taxon>
        <taxon>Anopheles</taxon>
    </lineage>
</organism>
<dbReference type="AlphaFoldDB" id="A0A182WNZ2"/>
<dbReference type="Proteomes" id="UP000075920">
    <property type="component" value="Unassembled WGS sequence"/>
</dbReference>
<protein>
    <submittedName>
        <fullName evidence="1">Uncharacterized protein</fullName>
    </submittedName>
</protein>
<reference evidence="2" key="1">
    <citation type="submission" date="2013-03" db="EMBL/GenBank/DDBJ databases">
        <title>The Genome Sequence of Anopheles minimus MINIMUS1.</title>
        <authorList>
            <consortium name="The Broad Institute Genomics Platform"/>
            <person name="Neafsey D.E."/>
            <person name="Walton C."/>
            <person name="Walker B."/>
            <person name="Young S.K."/>
            <person name="Zeng Q."/>
            <person name="Gargeya S."/>
            <person name="Fitzgerald M."/>
            <person name="Haas B."/>
            <person name="Abouelleil A."/>
            <person name="Allen A.W."/>
            <person name="Alvarado L."/>
            <person name="Arachchi H.M."/>
            <person name="Berlin A.M."/>
            <person name="Chapman S.B."/>
            <person name="Gainer-Dewar J."/>
            <person name="Goldberg J."/>
            <person name="Griggs A."/>
            <person name="Gujja S."/>
            <person name="Hansen M."/>
            <person name="Howarth C."/>
            <person name="Imamovic A."/>
            <person name="Ireland A."/>
            <person name="Larimer J."/>
            <person name="McCowan C."/>
            <person name="Murphy C."/>
            <person name="Pearson M."/>
            <person name="Poon T.W."/>
            <person name="Priest M."/>
            <person name="Roberts A."/>
            <person name="Saif S."/>
            <person name="Shea T."/>
            <person name="Sisk P."/>
            <person name="Sykes S."/>
            <person name="Wortman J."/>
            <person name="Nusbaum C."/>
            <person name="Birren B."/>
        </authorList>
    </citation>
    <scope>NUCLEOTIDE SEQUENCE [LARGE SCALE GENOMIC DNA]</scope>
    <source>
        <strain evidence="2">MINIMUS1</strain>
    </source>
</reference>